<evidence type="ECO:0000256" key="1">
    <source>
        <dbReference type="SAM" id="Phobius"/>
    </source>
</evidence>
<keyword evidence="1" id="KW-0812">Transmembrane</keyword>
<feature type="transmembrane region" description="Helical" evidence="1">
    <location>
        <begin position="6"/>
        <end position="26"/>
    </location>
</feature>
<keyword evidence="1" id="KW-0472">Membrane</keyword>
<dbReference type="AlphaFoldDB" id="A0A3P5Y7A6"/>
<protein>
    <submittedName>
        <fullName evidence="2">Uncharacterized protein</fullName>
    </submittedName>
</protein>
<proteinExistence type="predicted"/>
<name>A0A3P5Y7A6_STRCB</name>
<keyword evidence="3" id="KW-1185">Reference proteome</keyword>
<dbReference type="EMBL" id="UXEP01000047">
    <property type="protein sequence ID" value="VDC43586.1"/>
    <property type="molecule type" value="Genomic_DNA"/>
</dbReference>
<reference evidence="2 3" key="1">
    <citation type="submission" date="2018-10" db="EMBL/GenBank/DDBJ databases">
        <authorList>
            <consortium name="Molecular Microbiology and Infection Unit (UMMI)"/>
            <person name="Machado M."/>
        </authorList>
    </citation>
    <scope>NUCLEOTIDE SEQUENCE [LARGE SCALE GENOMIC DNA]</scope>
    <source>
        <strain evidence="2">FMV2238.02</strain>
    </source>
</reference>
<organism evidence="2 3">
    <name type="scientific">Streptococcus canis</name>
    <dbReference type="NCBI Taxonomy" id="1329"/>
    <lineage>
        <taxon>Bacteria</taxon>
        <taxon>Bacillati</taxon>
        <taxon>Bacillota</taxon>
        <taxon>Bacilli</taxon>
        <taxon>Lactobacillales</taxon>
        <taxon>Streptococcaceae</taxon>
        <taxon>Streptococcus</taxon>
    </lineage>
</organism>
<dbReference type="Proteomes" id="UP000280759">
    <property type="component" value="Unassembled WGS sequence"/>
</dbReference>
<evidence type="ECO:0000313" key="3">
    <source>
        <dbReference type="Proteomes" id="UP000280759"/>
    </source>
</evidence>
<sequence length="59" mass="6794">MKKNYILLSAYMIIMGVGLFICNQFLNTPFGTFKTLRKQPIFSPHHQGLDGSLPHIMRQ</sequence>
<gene>
    <name evidence="2" type="ORF">FMV2238Y02_20940</name>
</gene>
<keyword evidence="1" id="KW-1133">Transmembrane helix</keyword>
<accession>A0A3P5Y7A6</accession>
<evidence type="ECO:0000313" key="2">
    <source>
        <dbReference type="EMBL" id="VDC43586.1"/>
    </source>
</evidence>